<dbReference type="InterPro" id="IPR050148">
    <property type="entry name" value="Terpene_synthase-like"/>
</dbReference>
<dbReference type="EMBL" id="JBCGBO010000004">
    <property type="protein sequence ID" value="KAK9209549.1"/>
    <property type="molecule type" value="Genomic_DNA"/>
</dbReference>
<feature type="domain" description="Terpene synthase N-terminal" evidence="3">
    <location>
        <begin position="1"/>
        <end position="64"/>
    </location>
</feature>
<comment type="caution">
    <text evidence="5">The sequence shown here is derived from an EMBL/GenBank/DDBJ whole genome shotgun (WGS) entry which is preliminary data.</text>
</comment>
<dbReference type="Proteomes" id="UP001428341">
    <property type="component" value="Unassembled WGS sequence"/>
</dbReference>
<evidence type="ECO:0000256" key="2">
    <source>
        <dbReference type="ARBA" id="ARBA00022842"/>
    </source>
</evidence>
<feature type="domain" description="Terpene synthase metal-binding" evidence="4">
    <location>
        <begin position="113"/>
        <end position="184"/>
    </location>
</feature>
<dbReference type="PANTHER" id="PTHR31225:SF205">
    <property type="entry name" value="(-)-GERMACRENE D SYNTHASE-LIKE"/>
    <property type="match status" value="1"/>
</dbReference>
<protein>
    <submittedName>
        <fullName evidence="5">Uncharacterized protein</fullName>
    </submittedName>
</protein>
<name>A0AAP0MFK5_9ROSI</name>
<dbReference type="PANTHER" id="PTHR31225">
    <property type="entry name" value="OS04G0344100 PROTEIN-RELATED"/>
    <property type="match status" value="1"/>
</dbReference>
<evidence type="ECO:0000259" key="4">
    <source>
        <dbReference type="Pfam" id="PF03936"/>
    </source>
</evidence>
<keyword evidence="6" id="KW-1185">Reference proteome</keyword>
<dbReference type="Gene3D" id="1.10.600.10">
    <property type="entry name" value="Farnesyl Diphosphate Synthase"/>
    <property type="match status" value="1"/>
</dbReference>
<dbReference type="GO" id="GO:0000287">
    <property type="term" value="F:magnesium ion binding"/>
    <property type="evidence" value="ECO:0007669"/>
    <property type="project" value="InterPro"/>
</dbReference>
<sequence length="185" mass="21697">MIDSVQRLGVAYHFEKEIEDELGKASHDLDRDDLYVVSLRFRLFRQQGVKIPCDVFEKFKDDEAARLEARYFLDIYSRDDLHDETLLKFAKLDFNILQAAHQKEASIMTRWWNDLGFPKKVPYARDRVVETYIWMLLGVSYESNLAFGRIFASKVVCIISIIDDTFDAYGTFEELTLFTEAVTRL</sequence>
<dbReference type="SUPFAM" id="SSF48576">
    <property type="entry name" value="Terpenoid synthases"/>
    <property type="match status" value="1"/>
</dbReference>
<gene>
    <name evidence="5" type="ORF">WN944_001916</name>
</gene>
<keyword evidence="1" id="KW-0479">Metal-binding</keyword>
<dbReference type="InterPro" id="IPR036965">
    <property type="entry name" value="Terpene_synth_N_sf"/>
</dbReference>
<dbReference type="InterPro" id="IPR008930">
    <property type="entry name" value="Terpenoid_cyclase/PrenylTrfase"/>
</dbReference>
<evidence type="ECO:0000256" key="1">
    <source>
        <dbReference type="ARBA" id="ARBA00022723"/>
    </source>
</evidence>
<dbReference type="SUPFAM" id="SSF48239">
    <property type="entry name" value="Terpenoid cyclases/Protein prenyltransferases"/>
    <property type="match status" value="1"/>
</dbReference>
<dbReference type="AlphaFoldDB" id="A0AAP0MFK5"/>
<dbReference type="InterPro" id="IPR005630">
    <property type="entry name" value="Terpene_synthase_metal-bd"/>
</dbReference>
<dbReference type="GO" id="GO:0010333">
    <property type="term" value="F:terpene synthase activity"/>
    <property type="evidence" value="ECO:0007669"/>
    <property type="project" value="InterPro"/>
</dbReference>
<dbReference type="Pfam" id="PF03936">
    <property type="entry name" value="Terpene_synth_C"/>
    <property type="match status" value="1"/>
</dbReference>
<organism evidence="5 6">
    <name type="scientific">Citrus x changshan-huyou</name>
    <dbReference type="NCBI Taxonomy" id="2935761"/>
    <lineage>
        <taxon>Eukaryota</taxon>
        <taxon>Viridiplantae</taxon>
        <taxon>Streptophyta</taxon>
        <taxon>Embryophyta</taxon>
        <taxon>Tracheophyta</taxon>
        <taxon>Spermatophyta</taxon>
        <taxon>Magnoliopsida</taxon>
        <taxon>eudicotyledons</taxon>
        <taxon>Gunneridae</taxon>
        <taxon>Pentapetalae</taxon>
        <taxon>rosids</taxon>
        <taxon>malvids</taxon>
        <taxon>Sapindales</taxon>
        <taxon>Rutaceae</taxon>
        <taxon>Aurantioideae</taxon>
        <taxon>Citrus</taxon>
    </lineage>
</organism>
<proteinExistence type="predicted"/>
<dbReference type="GO" id="GO:0016114">
    <property type="term" value="P:terpenoid biosynthetic process"/>
    <property type="evidence" value="ECO:0007669"/>
    <property type="project" value="InterPro"/>
</dbReference>
<reference evidence="5 6" key="1">
    <citation type="submission" date="2024-05" db="EMBL/GenBank/DDBJ databases">
        <title>Haplotype-resolved chromosome-level genome assembly of Huyou (Citrus changshanensis).</title>
        <authorList>
            <person name="Miao C."/>
            <person name="Chen W."/>
            <person name="Wu Y."/>
            <person name="Wang L."/>
            <person name="Zhao S."/>
            <person name="Grierson D."/>
            <person name="Xu C."/>
            <person name="Chen K."/>
        </authorList>
    </citation>
    <scope>NUCLEOTIDE SEQUENCE [LARGE SCALE GENOMIC DNA]</scope>
    <source>
        <strain evidence="5">01-14</strain>
        <tissue evidence="5">Leaf</tissue>
    </source>
</reference>
<dbReference type="Gene3D" id="1.50.10.130">
    <property type="entry name" value="Terpene synthase, N-terminal domain"/>
    <property type="match status" value="2"/>
</dbReference>
<dbReference type="InterPro" id="IPR008949">
    <property type="entry name" value="Isoprenoid_synthase_dom_sf"/>
</dbReference>
<evidence type="ECO:0000313" key="5">
    <source>
        <dbReference type="EMBL" id="KAK9209549.1"/>
    </source>
</evidence>
<evidence type="ECO:0000259" key="3">
    <source>
        <dbReference type="Pfam" id="PF01397"/>
    </source>
</evidence>
<keyword evidence="2" id="KW-0460">Magnesium</keyword>
<accession>A0AAP0MFK5</accession>
<evidence type="ECO:0000313" key="6">
    <source>
        <dbReference type="Proteomes" id="UP001428341"/>
    </source>
</evidence>
<dbReference type="InterPro" id="IPR001906">
    <property type="entry name" value="Terpene_synth_N"/>
</dbReference>
<dbReference type="Pfam" id="PF01397">
    <property type="entry name" value="Terpene_synth"/>
    <property type="match status" value="1"/>
</dbReference>